<protein>
    <submittedName>
        <fullName evidence="2">Uncharacterized protein</fullName>
    </submittedName>
</protein>
<evidence type="ECO:0000313" key="3">
    <source>
        <dbReference type="Proteomes" id="UP000257109"/>
    </source>
</evidence>
<keyword evidence="3" id="KW-1185">Reference proteome</keyword>
<dbReference type="EMBL" id="QJKJ01009406">
    <property type="protein sequence ID" value="RDX76728.1"/>
    <property type="molecule type" value="Genomic_DNA"/>
</dbReference>
<name>A0A371FEK2_MUCPR</name>
<accession>A0A371FEK2</accession>
<organism evidence="2 3">
    <name type="scientific">Mucuna pruriens</name>
    <name type="common">Velvet bean</name>
    <name type="synonym">Dolichos pruriens</name>
    <dbReference type="NCBI Taxonomy" id="157652"/>
    <lineage>
        <taxon>Eukaryota</taxon>
        <taxon>Viridiplantae</taxon>
        <taxon>Streptophyta</taxon>
        <taxon>Embryophyta</taxon>
        <taxon>Tracheophyta</taxon>
        <taxon>Spermatophyta</taxon>
        <taxon>Magnoliopsida</taxon>
        <taxon>eudicotyledons</taxon>
        <taxon>Gunneridae</taxon>
        <taxon>Pentapetalae</taxon>
        <taxon>rosids</taxon>
        <taxon>fabids</taxon>
        <taxon>Fabales</taxon>
        <taxon>Fabaceae</taxon>
        <taxon>Papilionoideae</taxon>
        <taxon>50 kb inversion clade</taxon>
        <taxon>NPAAA clade</taxon>
        <taxon>indigoferoid/millettioid clade</taxon>
        <taxon>Phaseoleae</taxon>
        <taxon>Mucuna</taxon>
    </lineage>
</organism>
<evidence type="ECO:0000256" key="1">
    <source>
        <dbReference type="SAM" id="MobiDB-lite"/>
    </source>
</evidence>
<proteinExistence type="predicted"/>
<feature type="non-terminal residue" evidence="2">
    <location>
        <position position="1"/>
    </location>
</feature>
<feature type="region of interest" description="Disordered" evidence="1">
    <location>
        <begin position="1"/>
        <end position="56"/>
    </location>
</feature>
<evidence type="ECO:0000313" key="2">
    <source>
        <dbReference type="EMBL" id="RDX76728.1"/>
    </source>
</evidence>
<reference evidence="2" key="1">
    <citation type="submission" date="2018-05" db="EMBL/GenBank/DDBJ databases">
        <title>Draft genome of Mucuna pruriens seed.</title>
        <authorList>
            <person name="Nnadi N.E."/>
            <person name="Vos R."/>
            <person name="Hasami M.H."/>
            <person name="Devisetty U.K."/>
            <person name="Aguiy J.C."/>
        </authorList>
    </citation>
    <scope>NUCLEOTIDE SEQUENCE [LARGE SCALE GENOMIC DNA]</scope>
    <source>
        <strain evidence="2">JCA_2017</strain>
    </source>
</reference>
<dbReference type="Proteomes" id="UP000257109">
    <property type="component" value="Unassembled WGS sequence"/>
</dbReference>
<comment type="caution">
    <text evidence="2">The sequence shown here is derived from an EMBL/GenBank/DDBJ whole genome shotgun (WGS) entry which is preliminary data.</text>
</comment>
<dbReference type="AlphaFoldDB" id="A0A371FEK2"/>
<gene>
    <name evidence="2" type="ORF">CR513_43254</name>
</gene>
<sequence length="161" mass="18421">MGKRWCPAVTPAGRGHVGERNSEKGRRTQRHSHCGGHAAGNREGRREERKRRKKNGKEEVFESAITEYIKGKVLRKNFLKYVNVTGFAPESELHDGCHSFILPIVIYNGVVRCHCAVMENTLLHIEDKENNYTTCKIWCVPKVPIWLSNVHVQTLQGSRKM</sequence>
<feature type="compositionally biased region" description="Basic and acidic residues" evidence="1">
    <location>
        <begin position="16"/>
        <end position="26"/>
    </location>
</feature>